<dbReference type="InterPro" id="IPR037026">
    <property type="entry name" value="Vgr_OB-fold_dom_sf"/>
</dbReference>
<comment type="caution">
    <text evidence="2">The sequence shown here is derived from an EMBL/GenBank/DDBJ whole genome shotgun (WGS) entry which is preliminary data.</text>
</comment>
<proteinExistence type="predicted"/>
<name>A0ABX4YLM1_9LEPT</name>
<evidence type="ECO:0000313" key="3">
    <source>
        <dbReference type="Proteomes" id="UP000094669"/>
    </source>
</evidence>
<accession>A0ABX4YLM1</accession>
<gene>
    <name evidence="2" type="ORF">BES34_003820</name>
</gene>
<dbReference type="EMBL" id="MCRM02000003">
    <property type="protein sequence ID" value="PNV76146.1"/>
    <property type="molecule type" value="Genomic_DNA"/>
</dbReference>
<keyword evidence="3" id="KW-1185">Reference proteome</keyword>
<organism evidence="2 3">
    <name type="scientific">Leptospira inadai serovar Lyme</name>
    <dbReference type="NCBI Taxonomy" id="293084"/>
    <lineage>
        <taxon>Bacteria</taxon>
        <taxon>Pseudomonadati</taxon>
        <taxon>Spirochaetota</taxon>
        <taxon>Spirochaetia</taxon>
        <taxon>Leptospirales</taxon>
        <taxon>Leptospiraceae</taxon>
        <taxon>Leptospira</taxon>
    </lineage>
</organism>
<feature type="domain" description="Phage protein Gp138 N-terminal" evidence="1">
    <location>
        <begin position="22"/>
        <end position="117"/>
    </location>
</feature>
<dbReference type="Pfam" id="PF18352">
    <property type="entry name" value="Gp138_N"/>
    <property type="match status" value="1"/>
</dbReference>
<protein>
    <recommendedName>
        <fullName evidence="1">Phage protein Gp138 N-terminal domain-containing protein</fullName>
    </recommendedName>
</protein>
<sequence>MSFAELLETYVDMRERGIQVGMVCKIESFNASTMRADILPLIKEQNILDEVSDYPVIPDIPVQFVQIGAGCYIKPFYQQGDLVWVGFSTFDIRKSLNAQKETVTLESKTFGLENACVLARIAERSWTEPQNLIKFENGKLTLKVGSTEVAIGSSGVEVTGDFKASGNVEGGHVIENGLSIGQIKSGFNAHVHAFVAATSPTAAPGTPL</sequence>
<dbReference type="InterPro" id="IPR041599">
    <property type="entry name" value="Gp138_N"/>
</dbReference>
<reference evidence="2" key="1">
    <citation type="submission" date="2018-01" db="EMBL/GenBank/DDBJ databases">
        <title>Genomic characterization of Leptospira inadai serogroup Lyme isolated from captured rat in Brazil and comparative analysis with human reference strain.</title>
        <authorList>
            <person name="Moreno L.Z."/>
            <person name="Loureiro A.P."/>
            <person name="Miraglia F."/>
            <person name="Kremer F.S."/>
            <person name="Eslabao M.R."/>
            <person name="Dellagostin O.A."/>
            <person name="Lilenbaum W."/>
            <person name="Moreno A.M."/>
        </authorList>
    </citation>
    <scope>NUCLEOTIDE SEQUENCE [LARGE SCALE GENOMIC DNA]</scope>
    <source>
        <strain evidence="2">M34/99</strain>
    </source>
</reference>
<evidence type="ECO:0000313" key="2">
    <source>
        <dbReference type="EMBL" id="PNV76146.1"/>
    </source>
</evidence>
<dbReference type="Proteomes" id="UP000094669">
    <property type="component" value="Unassembled WGS sequence"/>
</dbReference>
<dbReference type="Gene3D" id="2.40.50.230">
    <property type="entry name" value="Gp5 N-terminal domain"/>
    <property type="match status" value="1"/>
</dbReference>
<evidence type="ECO:0000259" key="1">
    <source>
        <dbReference type="Pfam" id="PF18352"/>
    </source>
</evidence>
<dbReference type="RefSeq" id="WP_010415785.1">
    <property type="nucleotide sequence ID" value="NZ_MCRM02000003.1"/>
</dbReference>